<dbReference type="Proteomes" id="UP001550739">
    <property type="component" value="Unassembled WGS sequence"/>
</dbReference>
<dbReference type="RefSeq" id="WP_334575058.1">
    <property type="nucleotide sequence ID" value="NZ_JBEZVE010000085.1"/>
</dbReference>
<evidence type="ECO:0000256" key="1">
    <source>
        <dbReference type="ARBA" id="ARBA00023172"/>
    </source>
</evidence>
<feature type="region of interest" description="Disordered" evidence="2">
    <location>
        <begin position="91"/>
        <end position="129"/>
    </location>
</feature>
<sequence length="525" mass="59277">MAYVLPAGKCKPPASCPTCFGWGVLPGRACGACESFRRNEEPAECSGCRRTVRLKKGYCRLCWHQASQDARGQVTVLEPYLEKVQHHQLFFTNLHRPRQPGPPRGKQGRRRGRPRHPDPTPAHRPVSGWLQPPLFEARRDFTRFNRQEHARLDNPWLAWARHSAHRLGEAHGWPRGVRLDVGRALVIVLSSHASGEVVRHSEIFPALRSRGLSVQRTVEVLADIGVFQDDRTPSFEQWLERKLEGIAPGIRRDVEHWARLLHDGGPRSQPRDEATVWGYLNRIRPVLLEWSVPYGHLREVTRDDVLTQLDALHGSQRRHTLIVLRSLFGRAKKSGTIFKNPTSRIRVGQHEYGILQPLEPEHVNNSVAAVAKPADRLVLALAAVHAARSGAIRRLQLDDLDTGNRKLVIDGRVRPLDALTLHVAREWLDHRRCRWPDTANPHLLINKFTALGTGPVSALSLTTPLRGQAATLEQFRVDRQLEEALVHGPDPLHLAEVFGLDAKTAIRYTDSARALLEQAAEQQLR</sequence>
<dbReference type="InterPro" id="IPR011010">
    <property type="entry name" value="DNA_brk_join_enz"/>
</dbReference>
<dbReference type="EMBL" id="JBEZVE010000085">
    <property type="protein sequence ID" value="MEU3788140.1"/>
    <property type="molecule type" value="Genomic_DNA"/>
</dbReference>
<proteinExistence type="predicted"/>
<keyword evidence="4" id="KW-1185">Reference proteome</keyword>
<evidence type="ECO:0008006" key="5">
    <source>
        <dbReference type="Google" id="ProtNLM"/>
    </source>
</evidence>
<dbReference type="SUPFAM" id="SSF56349">
    <property type="entry name" value="DNA breaking-rejoining enzymes"/>
    <property type="match status" value="1"/>
</dbReference>
<evidence type="ECO:0000313" key="4">
    <source>
        <dbReference type="Proteomes" id="UP001550739"/>
    </source>
</evidence>
<keyword evidence="1" id="KW-0233">DNA recombination</keyword>
<protein>
    <recommendedName>
        <fullName evidence="5">Integrase</fullName>
    </recommendedName>
</protein>
<gene>
    <name evidence="3" type="ORF">AB0E89_48010</name>
</gene>
<accession>A0ABV2ZZW6</accession>
<reference evidence="3 4" key="1">
    <citation type="submission" date="2024-06" db="EMBL/GenBank/DDBJ databases">
        <title>The Natural Products Discovery Center: Release of the First 8490 Sequenced Strains for Exploring Actinobacteria Biosynthetic Diversity.</title>
        <authorList>
            <person name="Kalkreuter E."/>
            <person name="Kautsar S.A."/>
            <person name="Yang D."/>
            <person name="Bader C.D."/>
            <person name="Teijaro C.N."/>
            <person name="Fluegel L."/>
            <person name="Davis C.M."/>
            <person name="Simpson J.R."/>
            <person name="Lauterbach L."/>
            <person name="Steele A.D."/>
            <person name="Gui C."/>
            <person name="Meng S."/>
            <person name="Li G."/>
            <person name="Viehrig K."/>
            <person name="Ye F."/>
            <person name="Su P."/>
            <person name="Kiefer A.F."/>
            <person name="Nichols A."/>
            <person name="Cepeda A.J."/>
            <person name="Yan W."/>
            <person name="Fan B."/>
            <person name="Jiang Y."/>
            <person name="Adhikari A."/>
            <person name="Zheng C.-J."/>
            <person name="Schuster L."/>
            <person name="Cowan T.M."/>
            <person name="Smanski M.J."/>
            <person name="Chevrette M.G."/>
            <person name="De Carvalho L.P.S."/>
            <person name="Shen B."/>
        </authorList>
    </citation>
    <scope>NUCLEOTIDE SEQUENCE [LARGE SCALE GENOMIC DNA]</scope>
    <source>
        <strain evidence="3 4">NPDC033843</strain>
    </source>
</reference>
<organism evidence="3 4">
    <name type="scientific">Streptomyces sp. 900129855</name>
    <dbReference type="NCBI Taxonomy" id="3155129"/>
    <lineage>
        <taxon>Bacteria</taxon>
        <taxon>Bacillati</taxon>
        <taxon>Actinomycetota</taxon>
        <taxon>Actinomycetes</taxon>
        <taxon>Kitasatosporales</taxon>
        <taxon>Streptomycetaceae</taxon>
        <taxon>Streptomyces</taxon>
    </lineage>
</organism>
<name>A0ABV2ZZW6_9ACTN</name>
<evidence type="ECO:0000256" key="2">
    <source>
        <dbReference type="SAM" id="MobiDB-lite"/>
    </source>
</evidence>
<evidence type="ECO:0000313" key="3">
    <source>
        <dbReference type="EMBL" id="MEU3788140.1"/>
    </source>
</evidence>
<dbReference type="Gene3D" id="1.10.443.10">
    <property type="entry name" value="Intergrase catalytic core"/>
    <property type="match status" value="1"/>
</dbReference>
<dbReference type="InterPro" id="IPR013762">
    <property type="entry name" value="Integrase-like_cat_sf"/>
</dbReference>
<comment type="caution">
    <text evidence="3">The sequence shown here is derived from an EMBL/GenBank/DDBJ whole genome shotgun (WGS) entry which is preliminary data.</text>
</comment>